<sequence>MNDILIYTADSDSEGSLRRLFKQGRKSKNLAACHSCTLLPETSCEEFYVLLNRALIVGNLNSNINLVFYSYI</sequence>
<accession>A0ABZ3FDW7</accession>
<dbReference type="Proteomes" id="UP001477947">
    <property type="component" value="Chromosome"/>
</dbReference>
<dbReference type="EMBL" id="CP154622">
    <property type="protein sequence ID" value="XAM41184.1"/>
    <property type="molecule type" value="Genomic_DNA"/>
</dbReference>
<evidence type="ECO:0000313" key="1">
    <source>
        <dbReference type="EMBL" id="XAM41184.1"/>
    </source>
</evidence>
<dbReference type="RefSeq" id="WP_343339140.1">
    <property type="nucleotide sequence ID" value="NZ_CP154622.1"/>
</dbReference>
<proteinExistence type="predicted"/>
<keyword evidence="2" id="KW-1185">Reference proteome</keyword>
<protein>
    <submittedName>
        <fullName evidence="1">Uncharacterized protein</fullName>
    </submittedName>
</protein>
<evidence type="ECO:0000313" key="2">
    <source>
        <dbReference type="Proteomes" id="UP001477947"/>
    </source>
</evidence>
<gene>
    <name evidence="1" type="ORF">TPELB_14950</name>
</gene>
<organism evidence="1 2">
    <name type="scientific">Terrisporobacter petrolearius</name>
    <dbReference type="NCBI Taxonomy" id="1460447"/>
    <lineage>
        <taxon>Bacteria</taxon>
        <taxon>Bacillati</taxon>
        <taxon>Bacillota</taxon>
        <taxon>Clostridia</taxon>
        <taxon>Peptostreptococcales</taxon>
        <taxon>Peptostreptococcaceae</taxon>
        <taxon>Terrisporobacter</taxon>
    </lineage>
</organism>
<name>A0ABZ3FDW7_9FIRM</name>
<reference evidence="1 2" key="1">
    <citation type="submission" date="2024-04" db="EMBL/GenBank/DDBJ databases">
        <title>Isolation and characterization of novel acetogenic strains of the genera Terrisporobacter and Acetoanaerobium.</title>
        <authorList>
            <person name="Boeer T."/>
            <person name="Schueler M.A."/>
            <person name="Lueschen A."/>
            <person name="Eysell L."/>
            <person name="Droege J."/>
            <person name="Heinemann M."/>
            <person name="Engelhardt L."/>
            <person name="Basen M."/>
            <person name="Daniel R."/>
        </authorList>
    </citation>
    <scope>NUCLEOTIDE SEQUENCE [LARGE SCALE GENOMIC DNA]</scope>
    <source>
        <strain evidence="1 2">ELB</strain>
    </source>
</reference>